<reference evidence="3 4" key="1">
    <citation type="journal article" date="2013" name="Int. J. Syst. Evol. Microbiol.">
        <title>Marinoscillum luteum sp. nov., isolated from marine sediment.</title>
        <authorList>
            <person name="Cha I.T."/>
            <person name="Park S.J."/>
            <person name="Kim S.J."/>
            <person name="Kim J.G."/>
            <person name="Jung M.Y."/>
            <person name="Shin K.S."/>
            <person name="Kwon K.K."/>
            <person name="Yang S.H."/>
            <person name="Seo Y.S."/>
            <person name="Rhee S.K."/>
        </authorList>
    </citation>
    <scope>NUCLEOTIDE SEQUENCE [LARGE SCALE GENOMIC DNA]</scope>
    <source>
        <strain evidence="3 4">KCTC 23939</strain>
    </source>
</reference>
<feature type="transmembrane region" description="Helical" evidence="1">
    <location>
        <begin position="86"/>
        <end position="102"/>
    </location>
</feature>
<evidence type="ECO:0000313" key="3">
    <source>
        <dbReference type="EMBL" id="MFH6982564.1"/>
    </source>
</evidence>
<keyword evidence="1" id="KW-0472">Membrane</keyword>
<accession>A0ABW7N791</accession>
<dbReference type="Pfam" id="PF22570">
    <property type="entry name" value="LiaF-TM"/>
    <property type="match status" value="1"/>
</dbReference>
<feature type="transmembrane region" description="Helical" evidence="1">
    <location>
        <begin position="63"/>
        <end position="80"/>
    </location>
</feature>
<dbReference type="RefSeq" id="WP_395416252.1">
    <property type="nucleotide sequence ID" value="NZ_JBIPKE010000012.1"/>
</dbReference>
<keyword evidence="4" id="KW-1185">Reference proteome</keyword>
<organism evidence="3 4">
    <name type="scientific">Marinoscillum luteum</name>
    <dbReference type="NCBI Taxonomy" id="861051"/>
    <lineage>
        <taxon>Bacteria</taxon>
        <taxon>Pseudomonadati</taxon>
        <taxon>Bacteroidota</taxon>
        <taxon>Cytophagia</taxon>
        <taxon>Cytophagales</taxon>
        <taxon>Reichenbachiellaceae</taxon>
        <taxon>Marinoscillum</taxon>
    </lineage>
</organism>
<evidence type="ECO:0000259" key="2">
    <source>
        <dbReference type="Pfam" id="PF22570"/>
    </source>
</evidence>
<keyword evidence="1" id="KW-0812">Transmembrane</keyword>
<feature type="transmembrane region" description="Helical" evidence="1">
    <location>
        <begin position="35"/>
        <end position="56"/>
    </location>
</feature>
<dbReference type="PANTHER" id="PTHR40763:SF5">
    <property type="entry name" value="MEMBRANE PROTEIN"/>
    <property type="match status" value="1"/>
</dbReference>
<name>A0ABW7N791_9BACT</name>
<evidence type="ECO:0000313" key="4">
    <source>
        <dbReference type="Proteomes" id="UP001610063"/>
    </source>
</evidence>
<keyword evidence="1" id="KW-1133">Transmembrane helix</keyword>
<dbReference type="InterPro" id="IPR054331">
    <property type="entry name" value="LiaF_TM"/>
</dbReference>
<gene>
    <name evidence="3" type="ORF">ACHKAR_03895</name>
</gene>
<feature type="transmembrane region" description="Helical" evidence="1">
    <location>
        <begin position="12"/>
        <end position="29"/>
    </location>
</feature>
<protein>
    <submittedName>
        <fullName evidence="3">LiaI-LiaF-like domain-containing protein</fullName>
    </submittedName>
</protein>
<evidence type="ECO:0000256" key="1">
    <source>
        <dbReference type="SAM" id="Phobius"/>
    </source>
</evidence>
<sequence length="230" mass="25842">MRNQENRNQRAWLGVAFVTFGAYLLFRNLDLIPEFIPHYLFGWEMIFLVIGGSMIVTGRREGLIFFFIGGFFLLPEFFYWPQFNLRTWWPAILIAVGVSIILRRRDHVKRAPGDLTDDYIEDTSIFGGSEKSFSSQNFKGGKITSVFGGSEINFSGAKMHGDEIVLDIFCLFGGNGLIVPNDWTVINESFVIFGGFADKRPKVSYESGAPKKVLRIKGSVIFGGAEVKGV</sequence>
<dbReference type="PANTHER" id="PTHR40763">
    <property type="entry name" value="MEMBRANE PROTEIN-RELATED"/>
    <property type="match status" value="1"/>
</dbReference>
<feature type="domain" description="LiaF transmembrane" evidence="2">
    <location>
        <begin position="12"/>
        <end position="106"/>
    </location>
</feature>
<dbReference type="Proteomes" id="UP001610063">
    <property type="component" value="Unassembled WGS sequence"/>
</dbReference>
<dbReference type="EMBL" id="JBIPKE010000012">
    <property type="protein sequence ID" value="MFH6982564.1"/>
    <property type="molecule type" value="Genomic_DNA"/>
</dbReference>
<comment type="caution">
    <text evidence="3">The sequence shown here is derived from an EMBL/GenBank/DDBJ whole genome shotgun (WGS) entry which is preliminary data.</text>
</comment>
<proteinExistence type="predicted"/>